<evidence type="ECO:0000313" key="4">
    <source>
        <dbReference type="EMBL" id="KAL1130804.1"/>
    </source>
</evidence>
<evidence type="ECO:0000256" key="2">
    <source>
        <dbReference type="PROSITE-ProRule" id="PRU00497"/>
    </source>
</evidence>
<dbReference type="PRINTS" id="PR00947">
    <property type="entry name" value="CUTICLE"/>
</dbReference>
<gene>
    <name evidence="4" type="ORF">AAG570_012045</name>
</gene>
<dbReference type="InterPro" id="IPR000618">
    <property type="entry name" value="Insect_cuticle"/>
</dbReference>
<sequence length="199" mass="23029">RPASQVQFLLRRRRPNYRGLQEARRDEGRRQGGGPLYPDGTRRLEEVGPVQGGPRHRIQRNRHETSWTQSCIPSDRWSRPSARCGKPRPPHPAVPLHTVVPTVPSLKYLPRYRFSYGVEDRFSGDSKTHEETRDGDRVEGHYSLVEPDGWRRVVHYRADSATGFNAVVTRHPVQTPEGVLDTRHFRQAYNAPIYQNYNN</sequence>
<reference evidence="4 5" key="1">
    <citation type="submission" date="2024-07" db="EMBL/GenBank/DDBJ databases">
        <title>Chromosome-level genome assembly of the water stick insect Ranatra chinensis (Heteroptera: Nepidae).</title>
        <authorList>
            <person name="Liu X."/>
        </authorList>
    </citation>
    <scope>NUCLEOTIDE SEQUENCE [LARGE SCALE GENOMIC DNA]</scope>
    <source>
        <strain evidence="4">Cailab_2021Rc</strain>
        <tissue evidence="4">Muscle</tissue>
    </source>
</reference>
<keyword evidence="1 2" id="KW-0193">Cuticle</keyword>
<feature type="compositionally biased region" description="Basic and acidic residues" evidence="3">
    <location>
        <begin position="21"/>
        <end position="30"/>
    </location>
</feature>
<dbReference type="PROSITE" id="PS00233">
    <property type="entry name" value="CHIT_BIND_RR_1"/>
    <property type="match status" value="1"/>
</dbReference>
<evidence type="ECO:0000256" key="1">
    <source>
        <dbReference type="ARBA" id="ARBA00022460"/>
    </source>
</evidence>
<evidence type="ECO:0000256" key="3">
    <source>
        <dbReference type="SAM" id="MobiDB-lite"/>
    </source>
</evidence>
<protein>
    <submittedName>
        <fullName evidence="4">Uncharacterized protein</fullName>
    </submittedName>
</protein>
<dbReference type="PROSITE" id="PS51155">
    <property type="entry name" value="CHIT_BIND_RR_2"/>
    <property type="match status" value="1"/>
</dbReference>
<dbReference type="EMBL" id="JBFDAA010000007">
    <property type="protein sequence ID" value="KAL1130804.1"/>
    <property type="molecule type" value="Genomic_DNA"/>
</dbReference>
<dbReference type="PANTHER" id="PTHR12236">
    <property type="entry name" value="STRUCTURAL CONTITUENT OF CUTICLE"/>
    <property type="match status" value="1"/>
</dbReference>
<accession>A0ABD0YJR8</accession>
<dbReference type="Proteomes" id="UP001558652">
    <property type="component" value="Unassembled WGS sequence"/>
</dbReference>
<keyword evidence="5" id="KW-1185">Reference proteome</keyword>
<dbReference type="GO" id="GO:0042302">
    <property type="term" value="F:structural constituent of cuticle"/>
    <property type="evidence" value="ECO:0007669"/>
    <property type="project" value="UniProtKB-UniRule"/>
</dbReference>
<dbReference type="PANTHER" id="PTHR12236:SF75">
    <property type="entry name" value="CUTICULAR PROTEIN 62BB, ISOFORM A"/>
    <property type="match status" value="1"/>
</dbReference>
<feature type="non-terminal residue" evidence="4">
    <location>
        <position position="1"/>
    </location>
</feature>
<organism evidence="4 5">
    <name type="scientific">Ranatra chinensis</name>
    <dbReference type="NCBI Taxonomy" id="642074"/>
    <lineage>
        <taxon>Eukaryota</taxon>
        <taxon>Metazoa</taxon>
        <taxon>Ecdysozoa</taxon>
        <taxon>Arthropoda</taxon>
        <taxon>Hexapoda</taxon>
        <taxon>Insecta</taxon>
        <taxon>Pterygota</taxon>
        <taxon>Neoptera</taxon>
        <taxon>Paraneoptera</taxon>
        <taxon>Hemiptera</taxon>
        <taxon>Heteroptera</taxon>
        <taxon>Panheteroptera</taxon>
        <taxon>Nepomorpha</taxon>
        <taxon>Nepidae</taxon>
        <taxon>Ranatrinae</taxon>
        <taxon>Ranatra</taxon>
    </lineage>
</organism>
<feature type="region of interest" description="Disordered" evidence="3">
    <location>
        <begin position="13"/>
        <end position="90"/>
    </location>
</feature>
<name>A0ABD0YJR8_9HEMI</name>
<evidence type="ECO:0000313" key="5">
    <source>
        <dbReference type="Proteomes" id="UP001558652"/>
    </source>
</evidence>
<comment type="caution">
    <text evidence="4">The sequence shown here is derived from an EMBL/GenBank/DDBJ whole genome shotgun (WGS) entry which is preliminary data.</text>
</comment>
<dbReference type="InterPro" id="IPR031311">
    <property type="entry name" value="CHIT_BIND_RR_consensus"/>
</dbReference>
<dbReference type="AlphaFoldDB" id="A0ABD0YJR8"/>
<dbReference type="InterPro" id="IPR051217">
    <property type="entry name" value="Insect_Cuticle_Struc_Prot"/>
</dbReference>
<proteinExistence type="predicted"/>
<dbReference type="Pfam" id="PF00379">
    <property type="entry name" value="Chitin_bind_4"/>
    <property type="match status" value="1"/>
</dbReference>